<reference evidence="1 2" key="1">
    <citation type="submission" date="2020-10" db="EMBL/GenBank/DDBJ databases">
        <title>Plant Genome Project.</title>
        <authorList>
            <person name="Zhang R.-G."/>
        </authorList>
    </citation>
    <scope>NUCLEOTIDE SEQUENCE [LARGE SCALE GENOMIC DNA]</scope>
    <source>
        <strain evidence="1">FAFU-HL-1</strain>
        <tissue evidence="1">Leaf</tissue>
    </source>
</reference>
<name>A0A835JB56_9ROSI</name>
<protein>
    <submittedName>
        <fullName evidence="1">Uncharacterized protein</fullName>
    </submittedName>
</protein>
<proteinExistence type="predicted"/>
<comment type="caution">
    <text evidence="1">The sequence shown here is derived from an EMBL/GenBank/DDBJ whole genome shotgun (WGS) entry which is preliminary data.</text>
</comment>
<gene>
    <name evidence="1" type="ORF">SADUNF_Sadunf16G0116500</name>
</gene>
<dbReference type="Proteomes" id="UP000657918">
    <property type="component" value="Chromosome 16"/>
</dbReference>
<dbReference type="EMBL" id="JADGMS010000016">
    <property type="protein sequence ID" value="KAF9665379.1"/>
    <property type="molecule type" value="Genomic_DNA"/>
</dbReference>
<evidence type="ECO:0000313" key="2">
    <source>
        <dbReference type="Proteomes" id="UP000657918"/>
    </source>
</evidence>
<accession>A0A835JB56</accession>
<evidence type="ECO:0000313" key="1">
    <source>
        <dbReference type="EMBL" id="KAF9665379.1"/>
    </source>
</evidence>
<dbReference type="AlphaFoldDB" id="A0A835JB56"/>
<keyword evidence="2" id="KW-1185">Reference proteome</keyword>
<organism evidence="1 2">
    <name type="scientific">Salix dunnii</name>
    <dbReference type="NCBI Taxonomy" id="1413687"/>
    <lineage>
        <taxon>Eukaryota</taxon>
        <taxon>Viridiplantae</taxon>
        <taxon>Streptophyta</taxon>
        <taxon>Embryophyta</taxon>
        <taxon>Tracheophyta</taxon>
        <taxon>Spermatophyta</taxon>
        <taxon>Magnoliopsida</taxon>
        <taxon>eudicotyledons</taxon>
        <taxon>Gunneridae</taxon>
        <taxon>Pentapetalae</taxon>
        <taxon>rosids</taxon>
        <taxon>fabids</taxon>
        <taxon>Malpighiales</taxon>
        <taxon>Salicaceae</taxon>
        <taxon>Saliceae</taxon>
        <taxon>Salix</taxon>
    </lineage>
</organism>
<sequence length="109" mass="12377">MASVSLGFEQLFLVLLKCGQEPPSKAQFISFFFYTSRHSLATVYDGLSLQVASEHPLRAVNILLRECFHHHVFQAPHEFGFRLKGDAESSFCKRQSLGSRFIFPDKPSI</sequence>